<gene>
    <name evidence="7" type="ORF">EK21DRAFT_66021</name>
</gene>
<evidence type="ECO:0000256" key="4">
    <source>
        <dbReference type="ARBA" id="ARBA00023163"/>
    </source>
</evidence>
<protein>
    <recommendedName>
        <fullName evidence="9">Transcription factor domain-containing protein</fullName>
    </recommendedName>
</protein>
<organism evidence="7 8">
    <name type="scientific">Setomelanomma holmii</name>
    <dbReference type="NCBI Taxonomy" id="210430"/>
    <lineage>
        <taxon>Eukaryota</taxon>
        <taxon>Fungi</taxon>
        <taxon>Dikarya</taxon>
        <taxon>Ascomycota</taxon>
        <taxon>Pezizomycotina</taxon>
        <taxon>Dothideomycetes</taxon>
        <taxon>Pleosporomycetidae</taxon>
        <taxon>Pleosporales</taxon>
        <taxon>Pleosporineae</taxon>
        <taxon>Phaeosphaeriaceae</taxon>
        <taxon>Setomelanomma</taxon>
    </lineage>
</organism>
<evidence type="ECO:0000313" key="8">
    <source>
        <dbReference type="Proteomes" id="UP000799777"/>
    </source>
</evidence>
<dbReference type="EMBL" id="ML978192">
    <property type="protein sequence ID" value="KAF2030238.1"/>
    <property type="molecule type" value="Genomic_DNA"/>
</dbReference>
<dbReference type="Proteomes" id="UP000799777">
    <property type="component" value="Unassembled WGS sequence"/>
</dbReference>
<dbReference type="GO" id="GO:0000976">
    <property type="term" value="F:transcription cis-regulatory region binding"/>
    <property type="evidence" value="ECO:0007669"/>
    <property type="project" value="TreeGrafter"/>
</dbReference>
<proteinExistence type="predicted"/>
<keyword evidence="3" id="KW-0238">DNA-binding</keyword>
<evidence type="ECO:0000256" key="6">
    <source>
        <dbReference type="SAM" id="MobiDB-lite"/>
    </source>
</evidence>
<reference evidence="7" key="1">
    <citation type="journal article" date="2020" name="Stud. Mycol.">
        <title>101 Dothideomycetes genomes: a test case for predicting lifestyles and emergence of pathogens.</title>
        <authorList>
            <person name="Haridas S."/>
            <person name="Albert R."/>
            <person name="Binder M."/>
            <person name="Bloem J."/>
            <person name="Labutti K."/>
            <person name="Salamov A."/>
            <person name="Andreopoulos B."/>
            <person name="Baker S."/>
            <person name="Barry K."/>
            <person name="Bills G."/>
            <person name="Bluhm B."/>
            <person name="Cannon C."/>
            <person name="Castanera R."/>
            <person name="Culley D."/>
            <person name="Daum C."/>
            <person name="Ezra D."/>
            <person name="Gonzalez J."/>
            <person name="Henrissat B."/>
            <person name="Kuo A."/>
            <person name="Liang C."/>
            <person name="Lipzen A."/>
            <person name="Lutzoni F."/>
            <person name="Magnuson J."/>
            <person name="Mondo S."/>
            <person name="Nolan M."/>
            <person name="Ohm R."/>
            <person name="Pangilinan J."/>
            <person name="Park H.-J."/>
            <person name="Ramirez L."/>
            <person name="Alfaro M."/>
            <person name="Sun H."/>
            <person name="Tritt A."/>
            <person name="Yoshinaga Y."/>
            <person name="Zwiers L.-H."/>
            <person name="Turgeon B."/>
            <person name="Goodwin S."/>
            <person name="Spatafora J."/>
            <person name="Crous P."/>
            <person name="Grigoriev I."/>
        </authorList>
    </citation>
    <scope>NUCLEOTIDE SEQUENCE</scope>
    <source>
        <strain evidence="7">CBS 110217</strain>
    </source>
</reference>
<evidence type="ECO:0000256" key="5">
    <source>
        <dbReference type="ARBA" id="ARBA00023242"/>
    </source>
</evidence>
<evidence type="ECO:0000256" key="1">
    <source>
        <dbReference type="ARBA" id="ARBA00004123"/>
    </source>
</evidence>
<dbReference type="PANTHER" id="PTHR31845:SF10">
    <property type="entry name" value="ZN(II)2CYS6 TRANSCRIPTION FACTOR (EUROFUNG)"/>
    <property type="match status" value="1"/>
</dbReference>
<evidence type="ECO:0000313" key="7">
    <source>
        <dbReference type="EMBL" id="KAF2030238.1"/>
    </source>
</evidence>
<dbReference type="OrthoDB" id="5226580at2759"/>
<dbReference type="GO" id="GO:0000981">
    <property type="term" value="F:DNA-binding transcription factor activity, RNA polymerase II-specific"/>
    <property type="evidence" value="ECO:0007669"/>
    <property type="project" value="TreeGrafter"/>
</dbReference>
<sequence>MTGFAVYDPVETGLLGNHEVAMLLEEFRVENSQCFPFVLLDESISTDDFRHAQPFLFLSIMAVMSYRTPGVQNSLAEEFRDQVAFRITDCSLKGLEALQALLIHVAYYHFFYKPGKQQLALMVQMCVATAQDLGLARKLRDRDVFSSAPRAPPAEDRALLGTYFISAVFAQAWRKRTSMPYTRSIARAYQSFSEQPQHPSDLLIAPLVQLGDLICRINDYFSYDNIEDSEINGETLLVLSTNNFRTELLHFRESLPESIRRNVTLRLACDIIDVMIHECSFHENLWHKTIPNPSATMSQARKVMLQRSLVASQTFARSLLGTPLSSYHHLAFPAWSGWFYSTMLVVKMIILRQTGTTANLRVSSVPHAVGDFLPREFETLSQTDLGDGTSTAEEVELVSIFESFIAKLNTVLSSNESNDKADCASTRKPFLHKVATLQTGLLAGVKKLTEKKRNESTSTGTNDDVLAQHSEPMSSIMQDSAPGPDPYQHGRSNQSTEYTTPLYHMQSADSLGFGYLDGYPSIGDSMPQLPVDDWLWTMAMNDGNLFTL</sequence>
<name>A0A9P4H8U6_9PLEO</name>
<evidence type="ECO:0008006" key="9">
    <source>
        <dbReference type="Google" id="ProtNLM"/>
    </source>
</evidence>
<comment type="caution">
    <text evidence="7">The sequence shown here is derived from an EMBL/GenBank/DDBJ whole genome shotgun (WGS) entry which is preliminary data.</text>
</comment>
<dbReference type="AlphaFoldDB" id="A0A9P4H8U6"/>
<comment type="subcellular location">
    <subcellularLocation>
        <location evidence="1">Nucleus</location>
    </subcellularLocation>
</comment>
<keyword evidence="8" id="KW-1185">Reference proteome</keyword>
<keyword evidence="2" id="KW-0805">Transcription regulation</keyword>
<accession>A0A9P4H8U6</accession>
<dbReference type="PANTHER" id="PTHR31845">
    <property type="entry name" value="FINGER DOMAIN PROTEIN, PUTATIVE-RELATED"/>
    <property type="match status" value="1"/>
</dbReference>
<feature type="region of interest" description="Disordered" evidence="6">
    <location>
        <begin position="475"/>
        <end position="495"/>
    </location>
</feature>
<dbReference type="GO" id="GO:0005634">
    <property type="term" value="C:nucleus"/>
    <property type="evidence" value="ECO:0007669"/>
    <property type="project" value="UniProtKB-SubCell"/>
</dbReference>
<keyword evidence="5" id="KW-0539">Nucleus</keyword>
<evidence type="ECO:0000256" key="2">
    <source>
        <dbReference type="ARBA" id="ARBA00023015"/>
    </source>
</evidence>
<dbReference type="CDD" id="cd12148">
    <property type="entry name" value="fungal_TF_MHR"/>
    <property type="match status" value="1"/>
</dbReference>
<keyword evidence="4" id="KW-0804">Transcription</keyword>
<dbReference type="InterPro" id="IPR051089">
    <property type="entry name" value="prtT"/>
</dbReference>
<evidence type="ECO:0000256" key="3">
    <source>
        <dbReference type="ARBA" id="ARBA00023125"/>
    </source>
</evidence>